<keyword evidence="1" id="KW-0175">Coiled coil</keyword>
<proteinExistence type="predicted"/>
<protein>
    <recommendedName>
        <fullName evidence="5">Monopolar spindle protein 2</fullName>
    </recommendedName>
</protein>
<feature type="coiled-coil region" evidence="1">
    <location>
        <begin position="180"/>
        <end position="239"/>
    </location>
</feature>
<evidence type="ECO:0000256" key="1">
    <source>
        <dbReference type="SAM" id="Coils"/>
    </source>
</evidence>
<evidence type="ECO:0000256" key="2">
    <source>
        <dbReference type="SAM" id="Phobius"/>
    </source>
</evidence>
<keyword evidence="2" id="KW-1133">Transmembrane helix</keyword>
<keyword evidence="2" id="KW-0812">Transmembrane</keyword>
<keyword evidence="4" id="KW-1185">Reference proteome</keyword>
<dbReference type="Proteomes" id="UP001497600">
    <property type="component" value="Chromosome A"/>
</dbReference>
<reference evidence="3 4" key="1">
    <citation type="submission" date="2024-01" db="EMBL/GenBank/DDBJ databases">
        <authorList>
            <consortium name="Genoscope - CEA"/>
            <person name="William W."/>
        </authorList>
    </citation>
    <scope>NUCLEOTIDE SEQUENCE [LARGE SCALE GENOMIC DNA]</scope>
    <source>
        <strain evidence="3 4">29B2s-10</strain>
    </source>
</reference>
<gene>
    <name evidence="3" type="ORF">CAAN4_A00606</name>
</gene>
<accession>A0ABP0E8F0</accession>
<sequence length="391" mass="45094">MTNLVLQESITALFDECWGKVAKPQVGGADSYVYVAQVAQLLSDFAQRLPQKSTALLNLEEVSILSQMSENNPTLRVYHREFENFVLRLVRSTSMVEFISERTRLSPFELVRALQVARSSDGPEIGNGARGRILKTGDPIFRPKREARSPSPYRREYPTFKQERPITSGVDGSDEYRQSIRHLESRVKALSTYADTLERQQTEMGRTRAGSAPSSSQMVRELLREISEKEKTIQRLETQGYSSNNVGSSFNEKLLFRMKEALQKQDTLVTSLKTKLELDQKATDASNAKMRSFLQRLPFIRQYYVYYKHQKGQNVKSIIVNVFTLLLATIIFTNVLRVVFYFAVYLASNSTPSMTYILEDVDEVSDRASFEWWREIEWLEYLIYMVNEWTG</sequence>
<keyword evidence="2" id="KW-0472">Membrane</keyword>
<organism evidence="3 4">
    <name type="scientific">[Candida] anglica</name>
    <dbReference type="NCBI Taxonomy" id="148631"/>
    <lineage>
        <taxon>Eukaryota</taxon>
        <taxon>Fungi</taxon>
        <taxon>Dikarya</taxon>
        <taxon>Ascomycota</taxon>
        <taxon>Saccharomycotina</taxon>
        <taxon>Pichiomycetes</taxon>
        <taxon>Debaryomycetaceae</taxon>
        <taxon>Kurtzmaniella</taxon>
    </lineage>
</organism>
<evidence type="ECO:0000313" key="4">
    <source>
        <dbReference type="Proteomes" id="UP001497600"/>
    </source>
</evidence>
<evidence type="ECO:0008006" key="5">
    <source>
        <dbReference type="Google" id="ProtNLM"/>
    </source>
</evidence>
<evidence type="ECO:0000313" key="3">
    <source>
        <dbReference type="EMBL" id="CAK7891907.1"/>
    </source>
</evidence>
<dbReference type="EMBL" id="OZ004253">
    <property type="protein sequence ID" value="CAK7891907.1"/>
    <property type="molecule type" value="Genomic_DNA"/>
</dbReference>
<feature type="transmembrane region" description="Helical" evidence="2">
    <location>
        <begin position="318"/>
        <end position="344"/>
    </location>
</feature>
<name>A0ABP0E8F0_9ASCO</name>